<evidence type="ECO:0000256" key="1">
    <source>
        <dbReference type="ARBA" id="ARBA00004141"/>
    </source>
</evidence>
<sequence length="193" mass="21027">LFTSIMAGVSVVWDREFGFLKEVLVAPISRTSVAIGKALGGATIATIQGIFMLVFIPFAHVSLTVGEAFLLIALMFVFSLSLTSMGLFIASRIKSMEAFQVVVQMVLFPLFFLSPAMFPTQFLPAWLGTAVKFNPVSYGIDSLRQVVLGSQESAVFGIELFGYRMPIILDIAVVALFGIIMGTLAIRSFRVQE</sequence>
<keyword evidence="4 5" id="KW-0472">Membrane</keyword>
<dbReference type="InterPro" id="IPR000412">
    <property type="entry name" value="ABC_2_transport"/>
</dbReference>
<evidence type="ECO:0000256" key="5">
    <source>
        <dbReference type="SAM" id="Phobius"/>
    </source>
</evidence>
<keyword evidence="2 5" id="KW-0812">Transmembrane</keyword>
<dbReference type="PROSITE" id="PS51012">
    <property type="entry name" value="ABC_TM2"/>
    <property type="match status" value="1"/>
</dbReference>
<dbReference type="InterPro" id="IPR047817">
    <property type="entry name" value="ABC2_TM_bact-type"/>
</dbReference>
<evidence type="ECO:0000256" key="2">
    <source>
        <dbReference type="ARBA" id="ARBA00022692"/>
    </source>
</evidence>
<evidence type="ECO:0000256" key="4">
    <source>
        <dbReference type="ARBA" id="ARBA00023136"/>
    </source>
</evidence>
<feature type="transmembrane region" description="Helical" evidence="5">
    <location>
        <begin position="101"/>
        <end position="118"/>
    </location>
</feature>
<dbReference type="InterPro" id="IPR051784">
    <property type="entry name" value="Nod_factor_ABC_transporter"/>
</dbReference>
<dbReference type="EMBL" id="BARW01021001">
    <property type="protein sequence ID" value="GAI98242.1"/>
    <property type="molecule type" value="Genomic_DNA"/>
</dbReference>
<reference evidence="7" key="1">
    <citation type="journal article" date="2014" name="Front. Microbiol.">
        <title>High frequency of phylogenetically diverse reductive dehalogenase-homologous genes in deep subseafloor sedimentary metagenomes.</title>
        <authorList>
            <person name="Kawai M."/>
            <person name="Futagami T."/>
            <person name="Toyoda A."/>
            <person name="Takaki Y."/>
            <person name="Nishi S."/>
            <person name="Hori S."/>
            <person name="Arai W."/>
            <person name="Tsubouchi T."/>
            <person name="Morono Y."/>
            <person name="Uchiyama I."/>
            <person name="Ito T."/>
            <person name="Fujiyama A."/>
            <person name="Inagaki F."/>
            <person name="Takami H."/>
        </authorList>
    </citation>
    <scope>NUCLEOTIDE SEQUENCE</scope>
    <source>
        <strain evidence="7">Expedition CK06-06</strain>
    </source>
</reference>
<feature type="domain" description="ABC transmembrane type-2" evidence="6">
    <location>
        <begin position="1"/>
        <end position="192"/>
    </location>
</feature>
<evidence type="ECO:0000256" key="3">
    <source>
        <dbReference type="ARBA" id="ARBA00022989"/>
    </source>
</evidence>
<name>X1SYS8_9ZZZZ</name>
<protein>
    <recommendedName>
        <fullName evidence="6">ABC transmembrane type-2 domain-containing protein</fullName>
    </recommendedName>
</protein>
<feature type="transmembrane region" description="Helical" evidence="5">
    <location>
        <begin position="38"/>
        <end position="56"/>
    </location>
</feature>
<evidence type="ECO:0000259" key="6">
    <source>
        <dbReference type="PROSITE" id="PS51012"/>
    </source>
</evidence>
<comment type="caution">
    <text evidence="7">The sequence shown here is derived from an EMBL/GenBank/DDBJ whole genome shotgun (WGS) entry which is preliminary data.</text>
</comment>
<organism evidence="7">
    <name type="scientific">marine sediment metagenome</name>
    <dbReference type="NCBI Taxonomy" id="412755"/>
    <lineage>
        <taxon>unclassified sequences</taxon>
        <taxon>metagenomes</taxon>
        <taxon>ecological metagenomes</taxon>
    </lineage>
</organism>
<dbReference type="PANTHER" id="PTHR43229:SF2">
    <property type="entry name" value="NODULATION PROTEIN J"/>
    <property type="match status" value="1"/>
</dbReference>
<dbReference type="GO" id="GO:0043190">
    <property type="term" value="C:ATP-binding cassette (ABC) transporter complex"/>
    <property type="evidence" value="ECO:0007669"/>
    <property type="project" value="InterPro"/>
</dbReference>
<dbReference type="PRINTS" id="PR00164">
    <property type="entry name" value="ABC2TRNSPORT"/>
</dbReference>
<feature type="transmembrane region" description="Helical" evidence="5">
    <location>
        <begin position="68"/>
        <end position="89"/>
    </location>
</feature>
<dbReference type="Pfam" id="PF01061">
    <property type="entry name" value="ABC2_membrane"/>
    <property type="match status" value="1"/>
</dbReference>
<dbReference type="AlphaFoldDB" id="X1SYS8"/>
<dbReference type="PANTHER" id="PTHR43229">
    <property type="entry name" value="NODULATION PROTEIN J"/>
    <property type="match status" value="1"/>
</dbReference>
<keyword evidence="3 5" id="KW-1133">Transmembrane helix</keyword>
<comment type="subcellular location">
    <subcellularLocation>
        <location evidence="1">Membrane</location>
        <topology evidence="1">Multi-pass membrane protein</topology>
    </subcellularLocation>
</comment>
<accession>X1SYS8</accession>
<gene>
    <name evidence="7" type="ORF">S12H4_35370</name>
</gene>
<evidence type="ECO:0000313" key="7">
    <source>
        <dbReference type="EMBL" id="GAI98242.1"/>
    </source>
</evidence>
<feature type="transmembrane region" description="Helical" evidence="5">
    <location>
        <begin position="167"/>
        <end position="186"/>
    </location>
</feature>
<dbReference type="InterPro" id="IPR013525">
    <property type="entry name" value="ABC2_TM"/>
</dbReference>
<dbReference type="GO" id="GO:0140359">
    <property type="term" value="F:ABC-type transporter activity"/>
    <property type="evidence" value="ECO:0007669"/>
    <property type="project" value="InterPro"/>
</dbReference>
<feature type="non-terminal residue" evidence="7">
    <location>
        <position position="1"/>
    </location>
</feature>
<proteinExistence type="predicted"/>